<accession>A0A0A0LUN8</accession>
<protein>
    <recommendedName>
        <fullName evidence="3">Armadillo repeat-containing domain-containing protein</fullName>
    </recommendedName>
</protein>
<dbReference type="KEGG" id="csv:101207857"/>
<gene>
    <name evidence="1" type="ORF">Csa_1G478040</name>
</gene>
<dbReference type="InterPro" id="IPR011989">
    <property type="entry name" value="ARM-like"/>
</dbReference>
<dbReference type="eggNOG" id="KOG0167">
    <property type="taxonomic scope" value="Eukaryota"/>
</dbReference>
<keyword evidence="2" id="KW-1185">Reference proteome</keyword>
<reference evidence="1 2" key="3">
    <citation type="journal article" date="2010" name="BMC Genomics">
        <title>Transcriptome sequencing and comparative analysis of cucumber flowers with different sex types.</title>
        <authorList>
            <person name="Guo S."/>
            <person name="Zheng Y."/>
            <person name="Joung J.G."/>
            <person name="Liu S."/>
            <person name="Zhang Z."/>
            <person name="Crasta O.R."/>
            <person name="Sobral B.W."/>
            <person name="Xu Y."/>
            <person name="Huang S."/>
            <person name="Fei Z."/>
        </authorList>
    </citation>
    <scope>NUCLEOTIDE SEQUENCE [LARGE SCALE GENOMIC DNA]</scope>
    <source>
        <strain evidence="2">cv. 9930</strain>
    </source>
</reference>
<dbReference type="OrthoDB" id="777117at2759"/>
<dbReference type="STRING" id="3659.A0A0A0LUN8"/>
<reference evidence="1 2" key="2">
    <citation type="journal article" date="2009" name="PLoS ONE">
        <title>An integrated genetic and cytogenetic map of the cucumber genome.</title>
        <authorList>
            <person name="Ren Y."/>
            <person name="Zhang Z."/>
            <person name="Liu J."/>
            <person name="Staub J.E."/>
            <person name="Han Y."/>
            <person name="Cheng Z."/>
            <person name="Li X."/>
            <person name="Lu J."/>
            <person name="Miao H."/>
            <person name="Kang H."/>
            <person name="Xie B."/>
            <person name="Gu X."/>
            <person name="Wang X."/>
            <person name="Du Y."/>
            <person name="Jin W."/>
            <person name="Huang S."/>
        </authorList>
    </citation>
    <scope>NUCLEOTIDE SEQUENCE [LARGE SCALE GENOMIC DNA]</scope>
    <source>
        <strain evidence="2">cv. 9930</strain>
    </source>
</reference>
<evidence type="ECO:0008006" key="3">
    <source>
        <dbReference type="Google" id="ProtNLM"/>
    </source>
</evidence>
<dbReference type="PANTHER" id="PTHR46700">
    <property type="entry name" value="ARM REPEAT SUPERFAMILY PROTEIN"/>
    <property type="match status" value="1"/>
</dbReference>
<proteinExistence type="predicted"/>
<sequence>MPSPSLSLYYYSYIHELRFLSLIRGFLRSKSSRKRFRFPSHPSSDTLFPEIEQSFIVRKYDHDELPTSSSALQRTVKCLHFGDGDEKERAAKEIERLIKKESGNSKVRRVIVDLGVIPALVAMADSDHFAVKALIQLANHTFLNKTLMLEEGILTKLPRKDSSTHEFPELLLSLSCLANTQLFLASTEPIISYLLTILNSLESNSQSKTFCLATIFNISTILENTETLISNSVIPTLLKFSIIKEFSEKALPTLANLAVTSKGKHALETNSKFSEILIEILTWEEKPKCQELSAYIIMMLAHQSWGQREKLAKTSIIVPALLGLALLGSPLAQNRALKLLQWLKDERRARVTAHSGPQVGDGIVEVGSGFSEKEIEKGKRVMRSLVKQSLYKNMEIITRRANGGECSSSSIRRTLVSSISSKSLPF</sequence>
<evidence type="ECO:0000313" key="1">
    <source>
        <dbReference type="EMBL" id="KGN65645.1"/>
    </source>
</evidence>
<name>A0A0A0LUN8_CUCSA</name>
<dbReference type="OMA" id="PRMEACH"/>
<dbReference type="InterPro" id="IPR016024">
    <property type="entry name" value="ARM-type_fold"/>
</dbReference>
<reference evidence="1 2" key="1">
    <citation type="journal article" date="2009" name="Nat. Genet.">
        <title>The genome of the cucumber, Cucumis sativus L.</title>
        <authorList>
            <person name="Huang S."/>
            <person name="Li R."/>
            <person name="Zhang Z."/>
            <person name="Li L."/>
            <person name="Gu X."/>
            <person name="Fan W."/>
            <person name="Lucas W.J."/>
            <person name="Wang X."/>
            <person name="Xie B."/>
            <person name="Ni P."/>
            <person name="Ren Y."/>
            <person name="Zhu H."/>
            <person name="Li J."/>
            <person name="Lin K."/>
            <person name="Jin W."/>
            <person name="Fei Z."/>
            <person name="Li G."/>
            <person name="Staub J."/>
            <person name="Kilian A."/>
            <person name="van der Vossen E.A."/>
            <person name="Wu Y."/>
            <person name="Guo J."/>
            <person name="He J."/>
            <person name="Jia Z."/>
            <person name="Ren Y."/>
            <person name="Tian G."/>
            <person name="Lu Y."/>
            <person name="Ruan J."/>
            <person name="Qian W."/>
            <person name="Wang M."/>
            <person name="Huang Q."/>
            <person name="Li B."/>
            <person name="Xuan Z."/>
            <person name="Cao J."/>
            <person name="Asan"/>
            <person name="Wu Z."/>
            <person name="Zhang J."/>
            <person name="Cai Q."/>
            <person name="Bai Y."/>
            <person name="Zhao B."/>
            <person name="Han Y."/>
            <person name="Li Y."/>
            <person name="Li X."/>
            <person name="Wang S."/>
            <person name="Shi Q."/>
            <person name="Liu S."/>
            <person name="Cho W.K."/>
            <person name="Kim J.Y."/>
            <person name="Xu Y."/>
            <person name="Heller-Uszynska K."/>
            <person name="Miao H."/>
            <person name="Cheng Z."/>
            <person name="Zhang S."/>
            <person name="Wu J."/>
            <person name="Yang Y."/>
            <person name="Kang H."/>
            <person name="Li M."/>
            <person name="Liang H."/>
            <person name="Ren X."/>
            <person name="Shi Z."/>
            <person name="Wen M."/>
            <person name="Jian M."/>
            <person name="Yang H."/>
            <person name="Zhang G."/>
            <person name="Yang Z."/>
            <person name="Chen R."/>
            <person name="Liu S."/>
            <person name="Li J."/>
            <person name="Ma L."/>
            <person name="Liu H."/>
            <person name="Zhou Y."/>
            <person name="Zhao J."/>
            <person name="Fang X."/>
            <person name="Li G."/>
            <person name="Fang L."/>
            <person name="Li Y."/>
            <person name="Liu D."/>
            <person name="Zheng H."/>
            <person name="Zhang Y."/>
            <person name="Qin N."/>
            <person name="Li Z."/>
            <person name="Yang G."/>
            <person name="Yang S."/>
            <person name="Bolund L."/>
            <person name="Kristiansen K."/>
            <person name="Zheng H."/>
            <person name="Li S."/>
            <person name="Zhang X."/>
            <person name="Yang H."/>
            <person name="Wang J."/>
            <person name="Sun R."/>
            <person name="Zhang B."/>
            <person name="Jiang S."/>
            <person name="Wang J."/>
            <person name="Du Y."/>
            <person name="Li S."/>
        </authorList>
    </citation>
    <scope>NUCLEOTIDE SEQUENCE [LARGE SCALE GENOMIC DNA]</scope>
    <source>
        <strain evidence="2">cv. 9930</strain>
    </source>
</reference>
<evidence type="ECO:0000313" key="2">
    <source>
        <dbReference type="Proteomes" id="UP000029981"/>
    </source>
</evidence>
<reference evidence="1 2" key="4">
    <citation type="journal article" date="2011" name="BMC Genomics">
        <title>RNA-Seq improves annotation of protein-coding genes in the cucumber genome.</title>
        <authorList>
            <person name="Li Z."/>
            <person name="Zhang Z."/>
            <person name="Yan P."/>
            <person name="Huang S."/>
            <person name="Fei Z."/>
            <person name="Lin K."/>
        </authorList>
    </citation>
    <scope>NUCLEOTIDE SEQUENCE [LARGE SCALE GENOMIC DNA]</scope>
    <source>
        <strain evidence="2">cv. 9930</strain>
    </source>
</reference>
<dbReference type="Gene3D" id="1.25.10.10">
    <property type="entry name" value="Leucine-rich Repeat Variant"/>
    <property type="match status" value="1"/>
</dbReference>
<dbReference type="Proteomes" id="UP000029981">
    <property type="component" value="Chromosome 1"/>
</dbReference>
<dbReference type="EMBL" id="CM002922">
    <property type="protein sequence ID" value="KGN65645.1"/>
    <property type="molecule type" value="Genomic_DNA"/>
</dbReference>
<dbReference type="PANTHER" id="PTHR46700:SF2">
    <property type="entry name" value="ARM REPEAT SUPERFAMILY PROTEIN"/>
    <property type="match status" value="1"/>
</dbReference>
<organism evidence="1 2">
    <name type="scientific">Cucumis sativus</name>
    <name type="common">Cucumber</name>
    <dbReference type="NCBI Taxonomy" id="3659"/>
    <lineage>
        <taxon>Eukaryota</taxon>
        <taxon>Viridiplantae</taxon>
        <taxon>Streptophyta</taxon>
        <taxon>Embryophyta</taxon>
        <taxon>Tracheophyta</taxon>
        <taxon>Spermatophyta</taxon>
        <taxon>Magnoliopsida</taxon>
        <taxon>eudicotyledons</taxon>
        <taxon>Gunneridae</taxon>
        <taxon>Pentapetalae</taxon>
        <taxon>rosids</taxon>
        <taxon>fabids</taxon>
        <taxon>Cucurbitales</taxon>
        <taxon>Cucurbitaceae</taxon>
        <taxon>Benincaseae</taxon>
        <taxon>Cucumis</taxon>
    </lineage>
</organism>
<dbReference type="Gramene" id="KGN65645">
    <property type="protein sequence ID" value="KGN65645"/>
    <property type="gene ID" value="Csa_1G478040"/>
</dbReference>
<dbReference type="SUPFAM" id="SSF48371">
    <property type="entry name" value="ARM repeat"/>
    <property type="match status" value="1"/>
</dbReference>
<dbReference type="AlphaFoldDB" id="A0A0A0LUN8"/>